<proteinExistence type="predicted"/>
<dbReference type="EMBL" id="JALKCH010000003">
    <property type="protein sequence ID" value="MCK0196336.1"/>
    <property type="molecule type" value="Genomic_DNA"/>
</dbReference>
<keyword evidence="2" id="KW-1185">Reference proteome</keyword>
<evidence type="ECO:0008006" key="3">
    <source>
        <dbReference type="Google" id="ProtNLM"/>
    </source>
</evidence>
<dbReference type="InterPro" id="IPR036514">
    <property type="entry name" value="SGNH_hydro_sf"/>
</dbReference>
<reference evidence="1 2" key="1">
    <citation type="submission" date="2022-04" db="EMBL/GenBank/DDBJ databases">
        <authorList>
            <person name="Grouzdev D.S."/>
            <person name="Pantiukh K.S."/>
            <person name="Krutkina M.S."/>
        </authorList>
    </citation>
    <scope>NUCLEOTIDE SEQUENCE [LARGE SCALE GENOMIC DNA]</scope>
    <source>
        <strain evidence="1 2">6x-1</strain>
    </source>
</reference>
<dbReference type="InterPro" id="IPR013783">
    <property type="entry name" value="Ig-like_fold"/>
</dbReference>
<name>A0ABT0D8Q6_9HYPH</name>
<dbReference type="SUPFAM" id="SSF52266">
    <property type="entry name" value="SGNH hydrolase"/>
    <property type="match status" value="1"/>
</dbReference>
<gene>
    <name evidence="1" type="ORF">MWN34_05350</name>
</gene>
<organism evidence="1 2">
    <name type="scientific">Ancylobacter crimeensis</name>
    <dbReference type="NCBI Taxonomy" id="2579147"/>
    <lineage>
        <taxon>Bacteria</taxon>
        <taxon>Pseudomonadati</taxon>
        <taxon>Pseudomonadota</taxon>
        <taxon>Alphaproteobacteria</taxon>
        <taxon>Hyphomicrobiales</taxon>
        <taxon>Xanthobacteraceae</taxon>
        <taxon>Ancylobacter</taxon>
    </lineage>
</organism>
<dbReference type="Gene3D" id="2.60.40.10">
    <property type="entry name" value="Immunoglobulins"/>
    <property type="match status" value="1"/>
</dbReference>
<evidence type="ECO:0000313" key="1">
    <source>
        <dbReference type="EMBL" id="MCK0196336.1"/>
    </source>
</evidence>
<dbReference type="CDD" id="cd00229">
    <property type="entry name" value="SGNH_hydrolase"/>
    <property type="match status" value="1"/>
</dbReference>
<accession>A0ABT0D8Q6</accession>
<evidence type="ECO:0000313" key="2">
    <source>
        <dbReference type="Proteomes" id="UP001203284"/>
    </source>
</evidence>
<sequence length="645" mass="65875">MANIDIANPGTNEPALSEAITRLVKAAVTGVSPAAVDGAVDSSTPTVSGYAPPYALVTIYVNGTAEASVTAASDGAWSYQLSEKTNGSYAVTVRAVPGSAAYALEIDAGAEPLRDSAGDLVLLDINPTLGIYYAGGTTYASETALMTGIGGVANGSAWDIGPYRDPSAANMLPAASAWATTSGTVTESSGEFTFTPASGAATPAAYCTYVSPDGVVDGKAVEFVGTLRRGTSANSLSAGLSSQGNTSAGNLSASVSTTTETAFALCGSSGTSEANVRAYIRSTSSSADGGTFIFKPTSVKEVKPFNGWLTTGWAALFEFTTPSSYATAKVIAQADDNSTRGKVRLVYDTDGHLRLIVTQNNSAQVSLDLGAYAVSTAGKVAFSVGQSAFYATLNGGKYVLQTSSGVMPGSAVLRFGRSNAGEAWDGTLSRKAIVASQQPTSWLQHVASQGQTNRIATNGDSYMAGAGGVILNDLLRTGTGRTVVNIGAGGSTMAEALTRLQAAPYLRDYTWVIWDGSANSYGSVSAYLATISDIVTSIGHSRIIFIPPINVGPSDSSTPTSYTNDLLSIYAGIQSLLGANRTFDPVADVFATMGDGSANDTQDLAAHVVPRSLLLDQTAGQVHLGATAMAAVEAKIAAMLTSLAI</sequence>
<dbReference type="Proteomes" id="UP001203284">
    <property type="component" value="Unassembled WGS sequence"/>
</dbReference>
<comment type="caution">
    <text evidence="1">The sequence shown here is derived from an EMBL/GenBank/DDBJ whole genome shotgun (WGS) entry which is preliminary data.</text>
</comment>
<dbReference type="Gene3D" id="3.40.50.1110">
    <property type="entry name" value="SGNH hydrolase"/>
    <property type="match status" value="1"/>
</dbReference>
<dbReference type="RefSeq" id="WP_247027322.1">
    <property type="nucleotide sequence ID" value="NZ_JALKCH010000003.1"/>
</dbReference>
<protein>
    <recommendedName>
        <fullName evidence="3">SGNH/GDSL hydrolase family protein</fullName>
    </recommendedName>
</protein>